<accession>I7JWL5</accession>
<keyword evidence="1" id="KW-0472">Membrane</keyword>
<name>I7JWL5_9CORY</name>
<dbReference type="RefSeq" id="WP_004601711.1">
    <property type="nucleotide sequence ID" value="NZ_HF541868.1"/>
</dbReference>
<dbReference type="EMBL" id="AHAE01000085">
    <property type="protein sequence ID" value="EJZ81243.1"/>
    <property type="molecule type" value="Genomic_DNA"/>
</dbReference>
<reference evidence="3 4" key="2">
    <citation type="submission" date="2012-08" db="EMBL/GenBank/DDBJ databases">
        <title>The Genome Sequence of Turicella otitidis ATCC 51513.</title>
        <authorList>
            <consortium name="The Broad Institute Genome Sequencing Platform"/>
            <person name="Earl A."/>
            <person name="Ward D."/>
            <person name="Feldgarden M."/>
            <person name="Gevers D."/>
            <person name="Huys G."/>
            <person name="Walker B."/>
            <person name="Young S.K."/>
            <person name="Zeng Q."/>
            <person name="Gargeya S."/>
            <person name="Fitzgerald M."/>
            <person name="Haas B."/>
            <person name="Abouelleil A."/>
            <person name="Alvarado L."/>
            <person name="Arachchi H.M."/>
            <person name="Berlin A.M."/>
            <person name="Chapman S.B."/>
            <person name="Goldberg J."/>
            <person name="Griggs A."/>
            <person name="Gujja S."/>
            <person name="Hansen M."/>
            <person name="Howarth C."/>
            <person name="Imamovic A."/>
            <person name="Larimer J."/>
            <person name="McCowen C."/>
            <person name="Montmayeur A."/>
            <person name="Murphy C."/>
            <person name="Neiman D."/>
            <person name="Pearson M."/>
            <person name="Priest M."/>
            <person name="Roberts A."/>
            <person name="Saif S."/>
            <person name="Shea T."/>
            <person name="Sisk P."/>
            <person name="Sykes S."/>
            <person name="Wortman J."/>
            <person name="Nusbaum C."/>
            <person name="Birren B."/>
        </authorList>
    </citation>
    <scope>NUCLEOTIDE SEQUENCE [LARGE SCALE GENOMIC DNA]</scope>
    <source>
        <strain evidence="3 4">ATCC 51513</strain>
    </source>
</reference>
<dbReference type="HOGENOM" id="CLU_1730625_0_0_11"/>
<comment type="caution">
    <text evidence="2">The sequence shown here is derived from an EMBL/GenBank/DDBJ whole genome shotgun (WGS) entry which is preliminary data.</text>
</comment>
<evidence type="ECO:0000313" key="3">
    <source>
        <dbReference type="EMBL" id="EJZ81243.1"/>
    </source>
</evidence>
<gene>
    <name evidence="2" type="ORF">BN46_1211</name>
    <name evidence="3" type="ORF">HMPREF9719_01821</name>
</gene>
<organism evidence="2 5">
    <name type="scientific">Corynebacterium otitidis ATCC 51513</name>
    <dbReference type="NCBI Taxonomy" id="883169"/>
    <lineage>
        <taxon>Bacteria</taxon>
        <taxon>Bacillati</taxon>
        <taxon>Actinomycetota</taxon>
        <taxon>Actinomycetes</taxon>
        <taxon>Mycobacteriales</taxon>
        <taxon>Corynebacteriaceae</taxon>
        <taxon>Corynebacterium</taxon>
    </lineage>
</organism>
<evidence type="ECO:0000256" key="1">
    <source>
        <dbReference type="SAM" id="Phobius"/>
    </source>
</evidence>
<keyword evidence="1" id="KW-0812">Transmembrane</keyword>
<keyword evidence="4" id="KW-1185">Reference proteome</keyword>
<dbReference type="Proteomes" id="UP000011016">
    <property type="component" value="Unassembled WGS sequence"/>
</dbReference>
<dbReference type="AlphaFoldDB" id="I7JWL5"/>
<dbReference type="Proteomes" id="UP000006078">
    <property type="component" value="Unassembled WGS sequence"/>
</dbReference>
<reference evidence="2 5" key="1">
    <citation type="journal article" date="2012" name="J. Bacteriol.">
        <title>Draft Genome Sequence of Turicella otitidis ATCC 51513, Isolated from Middle Ear Fluid from a Child with Otitis Media.</title>
        <authorList>
            <person name="Brinkrolf K."/>
            <person name="Schneider J."/>
            <person name="Knecht M."/>
            <person name="Ruckert C."/>
            <person name="Tauch A."/>
        </authorList>
    </citation>
    <scope>NUCLEOTIDE SEQUENCE [LARGE SCALE GENOMIC DNA]</scope>
    <source>
        <strain evidence="2 5">ATCC 51513</strain>
    </source>
</reference>
<feature type="transmembrane region" description="Helical" evidence="1">
    <location>
        <begin position="54"/>
        <end position="73"/>
    </location>
</feature>
<feature type="transmembrane region" description="Helical" evidence="1">
    <location>
        <begin position="21"/>
        <end position="42"/>
    </location>
</feature>
<dbReference type="STRING" id="29321.AAV33_02775"/>
<evidence type="ECO:0000313" key="2">
    <source>
        <dbReference type="EMBL" id="CCI83936.1"/>
    </source>
</evidence>
<proteinExistence type="predicted"/>
<protein>
    <submittedName>
        <fullName evidence="2">Putative membrane protein</fullName>
    </submittedName>
</protein>
<evidence type="ECO:0000313" key="4">
    <source>
        <dbReference type="Proteomes" id="UP000006078"/>
    </source>
</evidence>
<keyword evidence="1" id="KW-1133">Transmembrane helix</keyword>
<dbReference type="EMBL" id="CAJZ01000175">
    <property type="protein sequence ID" value="CCI83936.1"/>
    <property type="molecule type" value="Genomic_DNA"/>
</dbReference>
<evidence type="ECO:0000313" key="5">
    <source>
        <dbReference type="Proteomes" id="UP000011016"/>
    </source>
</evidence>
<sequence length="151" mass="15616">MAEPDPLEAPARILAYRPAGWKIAATSIALVLAAAMAIGGALVPAEGDDATWNAVAGAFYAAALAIPAVYWLARTRGDARTLKLWAAGGDEPDSWRELAAEPERLRAADPESLPLLPKRRWGVVAALIVAALASAAAAVSQIELSPTGVPL</sequence>
<feature type="transmembrane region" description="Helical" evidence="1">
    <location>
        <begin position="121"/>
        <end position="142"/>
    </location>
</feature>